<gene>
    <name evidence="3" type="ORF">QFZ56_007702</name>
</gene>
<evidence type="ECO:0000256" key="1">
    <source>
        <dbReference type="SAM" id="MobiDB-lite"/>
    </source>
</evidence>
<feature type="compositionally biased region" description="Basic residues" evidence="1">
    <location>
        <begin position="271"/>
        <end position="282"/>
    </location>
</feature>
<feature type="region of interest" description="Disordered" evidence="1">
    <location>
        <begin position="254"/>
        <end position="282"/>
    </location>
</feature>
<dbReference type="InterPro" id="IPR006750">
    <property type="entry name" value="YdcZ"/>
</dbReference>
<sequence>MPLMVLAGGLLAPQSEVNGRLAAQLGTGPRTGIAAGAISIGVSLLALLAVSLLMPARRREVAGIAAVFREKRLRPWEASGAVLGACFVASRGLTAPMIGVALFSIAVTAGQACGALFVDHIGLSPSGRQAVSRSRVIATALAVTTMGIGASEQLTAGVAWATVLAAAIPPATGAGLSVQQALNGRIARVVGPWAATVNNMVVGLATPIVAFAVSLLAAGSLNGMPGDADLPSAGCSAPPSSLWPPGWPASTAFSSWDSLSSQDRSSPPERSRRHSRTVTPRR</sequence>
<dbReference type="EMBL" id="JAUSYA010000001">
    <property type="protein sequence ID" value="MDQ0688739.1"/>
    <property type="molecule type" value="Genomic_DNA"/>
</dbReference>
<keyword evidence="2" id="KW-0812">Transmembrane</keyword>
<protein>
    <submittedName>
        <fullName evidence="3">Transporter family-2 protein</fullName>
    </submittedName>
</protein>
<evidence type="ECO:0000256" key="2">
    <source>
        <dbReference type="SAM" id="Phobius"/>
    </source>
</evidence>
<comment type="caution">
    <text evidence="3">The sequence shown here is derived from an EMBL/GenBank/DDBJ whole genome shotgun (WGS) entry which is preliminary data.</text>
</comment>
<dbReference type="PANTHER" id="PTHR34821:SF2">
    <property type="entry name" value="INNER MEMBRANE PROTEIN YDCZ"/>
    <property type="match status" value="1"/>
</dbReference>
<name>A0ABU0QDL1_STRAH</name>
<feature type="transmembrane region" description="Helical" evidence="2">
    <location>
        <begin position="157"/>
        <end position="178"/>
    </location>
</feature>
<feature type="transmembrane region" description="Helical" evidence="2">
    <location>
        <begin position="199"/>
        <end position="221"/>
    </location>
</feature>
<organism evidence="3 4">
    <name type="scientific">Streptomyces achromogenes</name>
    <dbReference type="NCBI Taxonomy" id="67255"/>
    <lineage>
        <taxon>Bacteria</taxon>
        <taxon>Bacillati</taxon>
        <taxon>Actinomycetota</taxon>
        <taxon>Actinomycetes</taxon>
        <taxon>Kitasatosporales</taxon>
        <taxon>Streptomycetaceae</taxon>
        <taxon>Streptomyces</taxon>
    </lineage>
</organism>
<dbReference type="Pfam" id="PF04657">
    <property type="entry name" value="DMT_YdcZ"/>
    <property type="match status" value="2"/>
</dbReference>
<dbReference type="PANTHER" id="PTHR34821">
    <property type="entry name" value="INNER MEMBRANE PROTEIN YDCZ"/>
    <property type="match status" value="1"/>
</dbReference>
<keyword evidence="4" id="KW-1185">Reference proteome</keyword>
<feature type="transmembrane region" description="Helical" evidence="2">
    <location>
        <begin position="32"/>
        <end position="54"/>
    </location>
</feature>
<keyword evidence="2" id="KW-0472">Membrane</keyword>
<feature type="transmembrane region" description="Helical" evidence="2">
    <location>
        <begin position="98"/>
        <end position="118"/>
    </location>
</feature>
<dbReference type="Proteomes" id="UP001243364">
    <property type="component" value="Unassembled WGS sequence"/>
</dbReference>
<evidence type="ECO:0000313" key="4">
    <source>
        <dbReference type="Proteomes" id="UP001243364"/>
    </source>
</evidence>
<dbReference type="RefSeq" id="WP_307049482.1">
    <property type="nucleotide sequence ID" value="NZ_JAUSYA010000001.1"/>
</dbReference>
<keyword evidence="2" id="KW-1133">Transmembrane helix</keyword>
<proteinExistence type="predicted"/>
<evidence type="ECO:0000313" key="3">
    <source>
        <dbReference type="EMBL" id="MDQ0688739.1"/>
    </source>
</evidence>
<feature type="compositionally biased region" description="Low complexity" evidence="1">
    <location>
        <begin position="254"/>
        <end position="265"/>
    </location>
</feature>
<reference evidence="3 4" key="1">
    <citation type="submission" date="2023-07" db="EMBL/GenBank/DDBJ databases">
        <title>Comparative genomics of wheat-associated soil bacteria to identify genetic determinants of phenazine resistance.</title>
        <authorList>
            <person name="Mouncey N."/>
        </authorList>
    </citation>
    <scope>NUCLEOTIDE SEQUENCE [LARGE SCALE GENOMIC DNA]</scope>
    <source>
        <strain evidence="3 4">W4I19-2</strain>
    </source>
</reference>
<accession>A0ABU0QDL1</accession>